<evidence type="ECO:0000313" key="2">
    <source>
        <dbReference type="Proteomes" id="UP000314294"/>
    </source>
</evidence>
<name>A0A4Z2FFJ8_9TELE</name>
<evidence type="ECO:0000313" key="1">
    <source>
        <dbReference type="EMBL" id="TNN39670.1"/>
    </source>
</evidence>
<keyword evidence="2" id="KW-1185">Reference proteome</keyword>
<dbReference type="EMBL" id="SRLO01001259">
    <property type="protein sequence ID" value="TNN39670.1"/>
    <property type="molecule type" value="Genomic_DNA"/>
</dbReference>
<organism evidence="1 2">
    <name type="scientific">Liparis tanakae</name>
    <name type="common">Tanaka's snailfish</name>
    <dbReference type="NCBI Taxonomy" id="230148"/>
    <lineage>
        <taxon>Eukaryota</taxon>
        <taxon>Metazoa</taxon>
        <taxon>Chordata</taxon>
        <taxon>Craniata</taxon>
        <taxon>Vertebrata</taxon>
        <taxon>Euteleostomi</taxon>
        <taxon>Actinopterygii</taxon>
        <taxon>Neopterygii</taxon>
        <taxon>Teleostei</taxon>
        <taxon>Neoteleostei</taxon>
        <taxon>Acanthomorphata</taxon>
        <taxon>Eupercaria</taxon>
        <taxon>Perciformes</taxon>
        <taxon>Cottioidei</taxon>
        <taxon>Cottales</taxon>
        <taxon>Liparidae</taxon>
        <taxon>Liparis</taxon>
    </lineage>
</organism>
<dbReference type="Proteomes" id="UP000314294">
    <property type="component" value="Unassembled WGS sequence"/>
</dbReference>
<proteinExistence type="predicted"/>
<comment type="caution">
    <text evidence="1">The sequence shown here is derived from an EMBL/GenBank/DDBJ whole genome shotgun (WGS) entry which is preliminary data.</text>
</comment>
<gene>
    <name evidence="1" type="ORF">EYF80_050173</name>
</gene>
<accession>A0A4Z2FFJ8</accession>
<reference evidence="1 2" key="1">
    <citation type="submission" date="2019-03" db="EMBL/GenBank/DDBJ databases">
        <title>First draft genome of Liparis tanakae, snailfish: a comprehensive survey of snailfish specific genes.</title>
        <authorList>
            <person name="Kim W."/>
            <person name="Song I."/>
            <person name="Jeong J.-H."/>
            <person name="Kim D."/>
            <person name="Kim S."/>
            <person name="Ryu S."/>
            <person name="Song J.Y."/>
            <person name="Lee S.K."/>
        </authorList>
    </citation>
    <scope>NUCLEOTIDE SEQUENCE [LARGE SCALE GENOMIC DNA]</scope>
    <source>
        <tissue evidence="1">Muscle</tissue>
    </source>
</reference>
<sequence>MSPSDFGDIIQETVDRTRQMDGARTLVLRLKQVSCECISVFVRRQKEKESIVPLRTWSSGHVLRPHSAVVMIVNITGRSLCAEWD</sequence>
<dbReference type="AlphaFoldDB" id="A0A4Z2FFJ8"/>
<protein>
    <submittedName>
        <fullName evidence="1">Uncharacterized protein</fullName>
    </submittedName>
</protein>